<evidence type="ECO:0000313" key="2">
    <source>
        <dbReference type="Proteomes" id="UP000030326"/>
    </source>
</evidence>
<dbReference type="EMBL" id="KP025626">
    <property type="protein sequence ID" value="AIX13008.1"/>
    <property type="molecule type" value="Genomic_DNA"/>
</dbReference>
<reference evidence="1 2" key="1">
    <citation type="submission" date="2014-10" db="EMBL/GenBank/DDBJ databases">
        <title>Complete genome sequence and comparative genome analysis of Pseudomonas phage Pf-10.</title>
        <authorList>
            <person name="Valentovich L.N."/>
            <person name="Pilipchuk T.A."/>
        </authorList>
    </citation>
    <scope>NUCLEOTIDE SEQUENCE [LARGE SCALE GENOMIC DNA]</scope>
</reference>
<dbReference type="GeneID" id="24576462"/>
<organism evidence="1 2">
    <name type="scientific">Pseudomonas phage Pf-10</name>
    <dbReference type="NCBI Taxonomy" id="1562076"/>
    <lineage>
        <taxon>Viruses</taxon>
        <taxon>Duplodnaviria</taxon>
        <taxon>Heunggongvirae</taxon>
        <taxon>Uroviricota</taxon>
        <taxon>Caudoviricetes</taxon>
        <taxon>Autographivirales</taxon>
        <taxon>Autotranscriptaviridae</taxon>
        <taxon>Studiervirinae</taxon>
        <taxon>Pifdecavirus</taxon>
        <taxon>Pifdecavirus BIMBV46</taxon>
        <taxon>Pifdecavirus Pf10</taxon>
    </lineage>
</organism>
<dbReference type="NCBIfam" id="NF040465">
    <property type="entry name" value="T7_gp19.5"/>
    <property type="match status" value="1"/>
</dbReference>
<proteinExistence type="predicted"/>
<keyword evidence="2" id="KW-1185">Reference proteome</keyword>
<gene>
    <name evidence="1" type="ORF">NL61_46</name>
</gene>
<dbReference type="Proteomes" id="UP000030326">
    <property type="component" value="Segment"/>
</dbReference>
<dbReference type="RefSeq" id="YP_009145643.1">
    <property type="nucleotide sequence ID" value="NC_027292.1"/>
</dbReference>
<evidence type="ECO:0000313" key="1">
    <source>
        <dbReference type="EMBL" id="AIX13008.1"/>
    </source>
</evidence>
<name>A0A0A0YX98_9CAUD</name>
<sequence>MTKKATATFVAVLVSLAKHRATYRFLAVLLVALGVANGEAIMSGIETVACAYLGCIG</sequence>
<dbReference type="KEGG" id="vg:24576462"/>
<protein>
    <submittedName>
        <fullName evidence="1">Uncharacterized protein</fullName>
    </submittedName>
</protein>
<accession>A0A0A0YX98</accession>